<gene>
    <name evidence="3" type="ORF">Pla8534_31450</name>
</gene>
<evidence type="ECO:0000313" key="4">
    <source>
        <dbReference type="Proteomes" id="UP000317648"/>
    </source>
</evidence>
<protein>
    <recommendedName>
        <fullName evidence="2">DUF1559 domain-containing protein</fullName>
    </recommendedName>
</protein>
<keyword evidence="1" id="KW-0812">Transmembrane</keyword>
<feature type="domain" description="DUF1559" evidence="2">
    <location>
        <begin position="107"/>
        <end position="198"/>
    </location>
</feature>
<dbReference type="PANTHER" id="PTHR30093:SF2">
    <property type="entry name" value="TYPE II SECRETION SYSTEM PROTEIN H"/>
    <property type="match status" value="1"/>
</dbReference>
<dbReference type="Pfam" id="PF07596">
    <property type="entry name" value="SBP_bac_10"/>
    <property type="match status" value="1"/>
</dbReference>
<feature type="transmembrane region" description="Helical" evidence="1">
    <location>
        <begin position="63"/>
        <end position="85"/>
    </location>
</feature>
<dbReference type="InterPro" id="IPR011453">
    <property type="entry name" value="DUF1559"/>
</dbReference>
<dbReference type="Proteomes" id="UP000317648">
    <property type="component" value="Chromosome"/>
</dbReference>
<dbReference type="KEGG" id="lcre:Pla8534_31450"/>
<name>A0A518DU15_9BACT</name>
<evidence type="ECO:0000256" key="1">
    <source>
        <dbReference type="SAM" id="Phobius"/>
    </source>
</evidence>
<dbReference type="RefSeq" id="WP_145054085.1">
    <property type="nucleotide sequence ID" value="NZ_CP036433.1"/>
</dbReference>
<dbReference type="OrthoDB" id="285651at2"/>
<dbReference type="PANTHER" id="PTHR30093">
    <property type="entry name" value="GENERAL SECRETION PATHWAY PROTEIN G"/>
    <property type="match status" value="1"/>
</dbReference>
<evidence type="ECO:0000259" key="2">
    <source>
        <dbReference type="Pfam" id="PF07596"/>
    </source>
</evidence>
<keyword evidence="1" id="KW-0472">Membrane</keyword>
<proteinExistence type="predicted"/>
<keyword evidence="1" id="KW-1133">Transmembrane helix</keyword>
<evidence type="ECO:0000313" key="3">
    <source>
        <dbReference type="EMBL" id="QDU95330.1"/>
    </source>
</evidence>
<accession>A0A518DU15</accession>
<dbReference type="AlphaFoldDB" id="A0A518DU15"/>
<keyword evidence="4" id="KW-1185">Reference proteome</keyword>
<dbReference type="EMBL" id="CP036433">
    <property type="protein sequence ID" value="QDU95330.1"/>
    <property type="molecule type" value="Genomic_DNA"/>
</dbReference>
<sequence length="310" mass="33565">MEFTCSYCGHRGSASDDRAGQTRPCENCGGTVTLPAARSTYASGGPAPGQPPGRRSGGKLASCLLIAVLGLVGCFCCCGVGAVFLPRMLEPAIEAAREAGVESVESTACRNQLKQIGLALASYYDQHDEFPPAFYTDENGQPMHSWRVLLLPHLDKSPLYAQYDFDEPWDGPNNRRLMEHCPEVFRCPADQGDQNASSYQVVVGPGTGWQANKGPSMQEIPDGLSRTISVIEVHGKERNWLDPAALKLEDVLPPAEKMPGPTVDQDDPHGGVRHTVFFDGSVHDLPVDLSPATLRQLLETKDGEPVDMDF</sequence>
<organism evidence="3 4">
    <name type="scientific">Lignipirellula cremea</name>
    <dbReference type="NCBI Taxonomy" id="2528010"/>
    <lineage>
        <taxon>Bacteria</taxon>
        <taxon>Pseudomonadati</taxon>
        <taxon>Planctomycetota</taxon>
        <taxon>Planctomycetia</taxon>
        <taxon>Pirellulales</taxon>
        <taxon>Pirellulaceae</taxon>
        <taxon>Lignipirellula</taxon>
    </lineage>
</organism>
<reference evidence="3 4" key="1">
    <citation type="submission" date="2019-02" db="EMBL/GenBank/DDBJ databases">
        <title>Deep-cultivation of Planctomycetes and their phenomic and genomic characterization uncovers novel biology.</title>
        <authorList>
            <person name="Wiegand S."/>
            <person name="Jogler M."/>
            <person name="Boedeker C."/>
            <person name="Pinto D."/>
            <person name="Vollmers J."/>
            <person name="Rivas-Marin E."/>
            <person name="Kohn T."/>
            <person name="Peeters S.H."/>
            <person name="Heuer A."/>
            <person name="Rast P."/>
            <person name="Oberbeckmann S."/>
            <person name="Bunk B."/>
            <person name="Jeske O."/>
            <person name="Meyerdierks A."/>
            <person name="Storesund J.E."/>
            <person name="Kallscheuer N."/>
            <person name="Luecker S."/>
            <person name="Lage O.M."/>
            <person name="Pohl T."/>
            <person name="Merkel B.J."/>
            <person name="Hornburger P."/>
            <person name="Mueller R.-W."/>
            <person name="Bruemmer F."/>
            <person name="Labrenz M."/>
            <person name="Spormann A.M."/>
            <person name="Op den Camp H."/>
            <person name="Overmann J."/>
            <person name="Amann R."/>
            <person name="Jetten M.S.M."/>
            <person name="Mascher T."/>
            <person name="Medema M.H."/>
            <person name="Devos D.P."/>
            <person name="Kaster A.-K."/>
            <person name="Ovreas L."/>
            <person name="Rohde M."/>
            <person name="Galperin M.Y."/>
            <person name="Jogler C."/>
        </authorList>
    </citation>
    <scope>NUCLEOTIDE SEQUENCE [LARGE SCALE GENOMIC DNA]</scope>
    <source>
        <strain evidence="3 4">Pla85_3_4</strain>
    </source>
</reference>